<sequence length="127" mass="14678">MYINTHISHHIFKTKLLKTPREIEQGMMGKQFTGLFDALLFVMDNMDNIKESSFWMKNCIVPLDIIFIDDRKITKIYHDCKPCVTDECKHYPGKGNLVIELPGGTCKQLNIKKGQIVEFSNCKSPRL</sequence>
<evidence type="ECO:0008006" key="2">
    <source>
        <dbReference type="Google" id="ProtNLM"/>
    </source>
</evidence>
<dbReference type="PANTHER" id="PTHR37953">
    <property type="entry name" value="UPF0127 PROTEIN MJ1496"/>
    <property type="match status" value="1"/>
</dbReference>
<organism evidence="1">
    <name type="scientific">viral metagenome</name>
    <dbReference type="NCBI Taxonomy" id="1070528"/>
    <lineage>
        <taxon>unclassified sequences</taxon>
        <taxon>metagenomes</taxon>
        <taxon>organismal metagenomes</taxon>
    </lineage>
</organism>
<evidence type="ECO:0000313" key="1">
    <source>
        <dbReference type="EMBL" id="QHT12998.1"/>
    </source>
</evidence>
<protein>
    <recommendedName>
        <fullName evidence="2">DUF192 domain-containing protein</fullName>
    </recommendedName>
</protein>
<dbReference type="Pfam" id="PF02643">
    <property type="entry name" value="DUF192"/>
    <property type="match status" value="1"/>
</dbReference>
<name>A0A6C0D893_9ZZZZ</name>
<proteinExistence type="predicted"/>
<accession>A0A6C0D893</accession>
<dbReference type="InterPro" id="IPR038695">
    <property type="entry name" value="Saro_0823-like_sf"/>
</dbReference>
<dbReference type="Gene3D" id="2.60.120.1140">
    <property type="entry name" value="Protein of unknown function DUF192"/>
    <property type="match status" value="1"/>
</dbReference>
<dbReference type="AlphaFoldDB" id="A0A6C0D893"/>
<dbReference type="InterPro" id="IPR003795">
    <property type="entry name" value="DUF192"/>
</dbReference>
<dbReference type="PANTHER" id="PTHR37953:SF1">
    <property type="entry name" value="UPF0127 PROTEIN MJ1496"/>
    <property type="match status" value="1"/>
</dbReference>
<dbReference type="EMBL" id="MN739555">
    <property type="protein sequence ID" value="QHT12998.1"/>
    <property type="molecule type" value="Genomic_DNA"/>
</dbReference>
<reference evidence="1" key="1">
    <citation type="journal article" date="2020" name="Nature">
        <title>Giant virus diversity and host interactions through global metagenomics.</title>
        <authorList>
            <person name="Schulz F."/>
            <person name="Roux S."/>
            <person name="Paez-Espino D."/>
            <person name="Jungbluth S."/>
            <person name="Walsh D.A."/>
            <person name="Denef V.J."/>
            <person name="McMahon K.D."/>
            <person name="Konstantinidis K.T."/>
            <person name="Eloe-Fadrosh E.A."/>
            <person name="Kyrpides N.C."/>
            <person name="Woyke T."/>
        </authorList>
    </citation>
    <scope>NUCLEOTIDE SEQUENCE</scope>
    <source>
        <strain evidence="1">GVMAG-M-3300023174-130</strain>
    </source>
</reference>